<gene>
    <name evidence="1" type="ORF">METZ01_LOCUS437114</name>
</gene>
<feature type="non-terminal residue" evidence="1">
    <location>
        <position position="82"/>
    </location>
</feature>
<dbReference type="InterPro" id="IPR003737">
    <property type="entry name" value="GlcNAc_PI_deacetylase-related"/>
</dbReference>
<evidence type="ECO:0000313" key="1">
    <source>
        <dbReference type="EMBL" id="SVD84260.1"/>
    </source>
</evidence>
<protein>
    <recommendedName>
        <fullName evidence="2">PIG-L family deacetylase</fullName>
    </recommendedName>
</protein>
<name>A0A382YMF5_9ZZZZ</name>
<dbReference type="SUPFAM" id="SSF102588">
    <property type="entry name" value="LmbE-like"/>
    <property type="match status" value="1"/>
</dbReference>
<dbReference type="Pfam" id="PF02585">
    <property type="entry name" value="PIG-L"/>
    <property type="match status" value="1"/>
</dbReference>
<dbReference type="AlphaFoldDB" id="A0A382YMF5"/>
<reference evidence="1" key="1">
    <citation type="submission" date="2018-05" db="EMBL/GenBank/DDBJ databases">
        <authorList>
            <person name="Lanie J.A."/>
            <person name="Ng W.-L."/>
            <person name="Kazmierczak K.M."/>
            <person name="Andrzejewski T.M."/>
            <person name="Davidsen T.M."/>
            <person name="Wayne K.J."/>
            <person name="Tettelin H."/>
            <person name="Glass J.I."/>
            <person name="Rusch D."/>
            <person name="Podicherti R."/>
            <person name="Tsui H.-C.T."/>
            <person name="Winkler M.E."/>
        </authorList>
    </citation>
    <scope>NUCLEOTIDE SEQUENCE</scope>
</reference>
<organism evidence="1">
    <name type="scientific">marine metagenome</name>
    <dbReference type="NCBI Taxonomy" id="408172"/>
    <lineage>
        <taxon>unclassified sequences</taxon>
        <taxon>metagenomes</taxon>
        <taxon>ecological metagenomes</taxon>
    </lineage>
</organism>
<dbReference type="InterPro" id="IPR024078">
    <property type="entry name" value="LmbE-like_dom_sf"/>
</dbReference>
<sequence length="82" mass="8923">MNNVAVIAPHPDDETLGCGGTLLKHKSNNDEIHWIIATDLQESEGYGVSAIKERDDEIQKAGALFGFDSISQLNLPTTKVDE</sequence>
<accession>A0A382YMF5</accession>
<dbReference type="EMBL" id="UINC01176905">
    <property type="protein sequence ID" value="SVD84260.1"/>
    <property type="molecule type" value="Genomic_DNA"/>
</dbReference>
<dbReference type="Gene3D" id="3.40.50.10320">
    <property type="entry name" value="LmbE-like"/>
    <property type="match status" value="1"/>
</dbReference>
<evidence type="ECO:0008006" key="2">
    <source>
        <dbReference type="Google" id="ProtNLM"/>
    </source>
</evidence>
<proteinExistence type="predicted"/>